<dbReference type="InterPro" id="IPR025977">
    <property type="entry name" value="Cnd3_C"/>
</dbReference>
<evidence type="ECO:0000256" key="6">
    <source>
        <dbReference type="ARBA" id="ARBA00023067"/>
    </source>
</evidence>
<reference evidence="12" key="2">
    <citation type="submission" date="2016-04" db="EMBL/GenBank/DDBJ databases">
        <authorList>
            <person name="Guldener U."/>
            <person name="Guldener U."/>
        </authorList>
    </citation>
    <scope>NUCLEOTIDE SEQUENCE [LARGE SCALE GENOMIC DNA]</scope>
    <source>
        <strain evidence="12">UB2112</strain>
    </source>
</reference>
<keyword evidence="6" id="KW-0226">DNA condensation</keyword>
<sequence>MPVAVLSRSSGRRASREAVEKPRQEITHPALLALHASIPPHFQQAQQSLANHRKNIVSLHRIHQKVASIIEPASDGRVRPIGEKVFNQVFFGCLDRVLPIKKGVPNADRVCKFVAGYVIYAQEQFRLQARADKAEARKAAGEAEEDDDEDEDEEDTTATRFTMLLLKHLLKGFGSKNKNVRLRCCGCIALLINGLEAVDEDFFQKLKKFLLDRAKDKESAVRVQAVIALTKLQSTEDDDDEDSEQIRQSLIETLRFDPSAEVRRAALFNLTPNDENSSLLLERLRDIDPINRRCVYLGSLAMMLKAQSNALQGADSAQAGPSRLGLDIDAAGEVIRIGMGEREPSVKRAAQKLVTSWFDACGSDLVVFLNQFDVVASKHIETALLTIFESRPAIVAQVSFDADEFWANLSPSTAFLARVFVDYFKRTKNDRRLEECLPMVTALAFRIEKEYAELVELIEQYNAKANSALAPEDELEIALFVIRNKTFVVSQLLGIALASDYGDEIGRRKMFGLVRDMISDVQLPEDLVPTCLDVLLKLSSGQKDFMRVIVETVQVLGAEDEDETPGFDDGEADDTMSVEGTPLARKAPRKSIKNKDSAPPAPNALALEHRRLTIVRAMLERVVGALQENTAFHGLIPQLIAPAVRSKDGTVRELGLTCLTLCCLLDRKLALDSFPLFIDQVQRAEGTIKLRAVQAVFDLLINHTIPYLCLRNPAGEEMAKRQIISYLLSLLEDDEPAVQSAACEGMAKLMLTGMVEDDEALKSLVLIYMSPETMENQELRQCLSYFLPVYCGSSSWNQRRLQRVFISVLQVLTEVYEEKDEDQEMVTPTQVGLQLLDWTDPDKIMMGPGRTRDETVHVDVAIELIKAMFTIDEKDRRKVMCQLLGKVLLPEELEDAKVQEVLILLTGLKELNPAEDTVSKNAIGRFESSFVKAYAAQVEAGLDGLDLDSTKAFDGMKAFFDAIRIDPQDVISAYAKSSAKSSRSSRKSTPKGTCPARSSAAAGSKKSRKRHEDSDEEEEDDEEQDEDEDEDDDE</sequence>
<dbReference type="GO" id="GO:0007076">
    <property type="term" value="P:mitotic chromosome condensation"/>
    <property type="evidence" value="ECO:0007669"/>
    <property type="project" value="InterPro"/>
</dbReference>
<dbReference type="GO" id="GO:0000793">
    <property type="term" value="C:condensed chromosome"/>
    <property type="evidence" value="ECO:0007669"/>
    <property type="project" value="TreeGrafter"/>
</dbReference>
<reference evidence="10" key="1">
    <citation type="submission" date="2016-04" db="EMBL/GenBank/DDBJ databases">
        <authorList>
            <person name="Evans L.H."/>
            <person name="Alamgir A."/>
            <person name="Owens N."/>
            <person name="Weber N.D."/>
            <person name="Virtaneva K."/>
            <person name="Barbian K."/>
            <person name="Babar A."/>
            <person name="Rosenke K."/>
        </authorList>
    </citation>
    <scope>NUCLEOTIDE SEQUENCE</scope>
    <source>
        <strain evidence="10">UB2112</strain>
    </source>
</reference>
<evidence type="ECO:0000256" key="5">
    <source>
        <dbReference type="ARBA" id="ARBA00022776"/>
    </source>
</evidence>
<evidence type="ECO:0000313" key="10">
    <source>
        <dbReference type="EMBL" id="SAM68959.1"/>
    </source>
</evidence>
<name>A0A1K0H0J9_9BASI</name>
<feature type="domain" description="Nuclear condensin complex subunit 3 C-terminal" evidence="9">
    <location>
        <begin position="611"/>
        <end position="887"/>
    </location>
</feature>
<dbReference type="InterPro" id="IPR016024">
    <property type="entry name" value="ARM-type_fold"/>
</dbReference>
<protein>
    <submittedName>
        <fullName evidence="10">Related to Condensin complex subunit 3</fullName>
    </submittedName>
</protein>
<gene>
    <name evidence="11" type="ORF">UBRO2_01707</name>
    <name evidence="10" type="ORF">UBRO_00720</name>
</gene>
<evidence type="ECO:0000256" key="3">
    <source>
        <dbReference type="ARBA" id="ARBA00022454"/>
    </source>
</evidence>
<dbReference type="GO" id="GO:0051301">
    <property type="term" value="P:cell division"/>
    <property type="evidence" value="ECO:0007669"/>
    <property type="project" value="UniProtKB-KW"/>
</dbReference>
<dbReference type="SUPFAM" id="SSF48371">
    <property type="entry name" value="ARM repeat"/>
    <property type="match status" value="1"/>
</dbReference>
<feature type="compositionally biased region" description="Acidic residues" evidence="8">
    <location>
        <begin position="1014"/>
        <end position="1034"/>
    </location>
</feature>
<reference evidence="11" key="3">
    <citation type="submission" date="2018-08" db="EMBL/GenBank/DDBJ databases">
        <authorList>
            <person name="Guldener U."/>
        </authorList>
    </citation>
    <scope>NUCLEOTIDE SEQUENCE</scope>
    <source>
        <strain evidence="11">UB2</strain>
    </source>
</reference>
<feature type="region of interest" description="Disordered" evidence="8">
    <location>
        <begin position="560"/>
        <end position="602"/>
    </location>
</feature>
<dbReference type="Gene3D" id="1.25.10.10">
    <property type="entry name" value="Leucine-rich Repeat Variant"/>
    <property type="match status" value="2"/>
</dbReference>
<evidence type="ECO:0000256" key="7">
    <source>
        <dbReference type="ARBA" id="ARBA00023306"/>
    </source>
</evidence>
<evidence type="ECO:0000256" key="1">
    <source>
        <dbReference type="ARBA" id="ARBA00004286"/>
    </source>
</evidence>
<organism evidence="10 12">
    <name type="scientific">Ustilago bromivora</name>
    <dbReference type="NCBI Taxonomy" id="307758"/>
    <lineage>
        <taxon>Eukaryota</taxon>
        <taxon>Fungi</taxon>
        <taxon>Dikarya</taxon>
        <taxon>Basidiomycota</taxon>
        <taxon>Ustilaginomycotina</taxon>
        <taxon>Ustilaginomycetes</taxon>
        <taxon>Ustilaginales</taxon>
        <taxon>Ustilaginaceae</taxon>
        <taxon>Ustilago</taxon>
    </lineage>
</organism>
<dbReference type="PANTHER" id="PTHR14418">
    <property type="entry name" value="CONDENSIN COMPLEX SUBUNIT 3-RELATED"/>
    <property type="match status" value="1"/>
</dbReference>
<evidence type="ECO:0000256" key="2">
    <source>
        <dbReference type="ARBA" id="ARBA00006533"/>
    </source>
</evidence>
<evidence type="ECO:0000313" key="12">
    <source>
        <dbReference type="Proteomes" id="UP000179920"/>
    </source>
</evidence>
<feature type="region of interest" description="Disordered" evidence="8">
    <location>
        <begin position="976"/>
        <end position="1034"/>
    </location>
</feature>
<evidence type="ECO:0000313" key="13">
    <source>
        <dbReference type="Proteomes" id="UP000658997"/>
    </source>
</evidence>
<keyword evidence="4" id="KW-0132">Cell division</keyword>
<keyword evidence="5" id="KW-0498">Mitosis</keyword>
<proteinExistence type="inferred from homology"/>
<feature type="compositionally biased region" description="Acidic residues" evidence="8">
    <location>
        <begin position="560"/>
        <end position="576"/>
    </location>
</feature>
<dbReference type="InterPro" id="IPR011989">
    <property type="entry name" value="ARM-like"/>
</dbReference>
<dbReference type="OrthoDB" id="27187at2759"/>
<feature type="compositionally biased region" description="Basic and acidic residues" evidence="8">
    <location>
        <begin position="14"/>
        <end position="23"/>
    </location>
</feature>
<keyword evidence="13" id="KW-1185">Reference proteome</keyword>
<evidence type="ECO:0000259" key="9">
    <source>
        <dbReference type="Pfam" id="PF12719"/>
    </source>
</evidence>
<evidence type="ECO:0000256" key="4">
    <source>
        <dbReference type="ARBA" id="ARBA00022618"/>
    </source>
</evidence>
<keyword evidence="3" id="KW-0158">Chromosome</keyword>
<comment type="subcellular location">
    <subcellularLocation>
        <location evidence="1">Chromosome</location>
    </subcellularLocation>
</comment>
<dbReference type="AlphaFoldDB" id="A0A1K0H0J9"/>
<dbReference type="Pfam" id="PF12719">
    <property type="entry name" value="Cnd3"/>
    <property type="match status" value="1"/>
</dbReference>
<dbReference type="EMBL" id="ULHB01000023">
    <property type="protein sequence ID" value="SYW77084.1"/>
    <property type="molecule type" value="Genomic_DNA"/>
</dbReference>
<keyword evidence="7" id="KW-0131">Cell cycle</keyword>
<dbReference type="GO" id="GO:0000796">
    <property type="term" value="C:condensin complex"/>
    <property type="evidence" value="ECO:0007669"/>
    <property type="project" value="InterPro"/>
</dbReference>
<dbReference type="Proteomes" id="UP000179920">
    <property type="component" value="Chromosome II"/>
</dbReference>
<comment type="similarity">
    <text evidence="2">Belongs to the CND3 (condensin subunit 3) family.</text>
</comment>
<dbReference type="InterPro" id="IPR027165">
    <property type="entry name" value="CND3"/>
</dbReference>
<dbReference type="PANTHER" id="PTHR14418:SF5">
    <property type="entry name" value="CONDENSIN COMPLEX SUBUNIT 3"/>
    <property type="match status" value="1"/>
</dbReference>
<dbReference type="Proteomes" id="UP000658997">
    <property type="component" value="Unassembled WGS sequence"/>
</dbReference>
<evidence type="ECO:0000256" key="8">
    <source>
        <dbReference type="SAM" id="MobiDB-lite"/>
    </source>
</evidence>
<accession>A0A1K0H0J9</accession>
<evidence type="ECO:0000313" key="11">
    <source>
        <dbReference type="EMBL" id="SYW77084.1"/>
    </source>
</evidence>
<feature type="region of interest" description="Disordered" evidence="8">
    <location>
        <begin position="1"/>
        <end position="23"/>
    </location>
</feature>
<dbReference type="EMBL" id="LT558118">
    <property type="protein sequence ID" value="SAM68959.1"/>
    <property type="molecule type" value="Genomic_DNA"/>
</dbReference>